<dbReference type="GO" id="GO:0000271">
    <property type="term" value="P:polysaccharide biosynthetic process"/>
    <property type="evidence" value="ECO:0007669"/>
    <property type="project" value="TreeGrafter"/>
</dbReference>
<comment type="caution">
    <text evidence="3">The sequence shown here is derived from an EMBL/GenBank/DDBJ whole genome shotgun (WGS) entry which is preliminary data.</text>
</comment>
<evidence type="ECO:0000313" key="3">
    <source>
        <dbReference type="EMBL" id="PQA56117.1"/>
    </source>
</evidence>
<dbReference type="GO" id="GO:0016020">
    <property type="term" value="C:membrane"/>
    <property type="evidence" value="ECO:0007669"/>
    <property type="project" value="TreeGrafter"/>
</dbReference>
<keyword evidence="4" id="KW-1185">Reference proteome</keyword>
<feature type="transmembrane region" description="Helical" evidence="1">
    <location>
        <begin position="298"/>
        <end position="323"/>
    </location>
</feature>
<keyword evidence="1" id="KW-0472">Membrane</keyword>
<keyword evidence="3" id="KW-0808">Transferase</keyword>
<dbReference type="PANTHER" id="PTHR23028">
    <property type="entry name" value="ACETYLTRANSFERASE"/>
    <property type="match status" value="1"/>
</dbReference>
<proteinExistence type="predicted"/>
<evidence type="ECO:0000259" key="2">
    <source>
        <dbReference type="Pfam" id="PF01757"/>
    </source>
</evidence>
<dbReference type="AlphaFoldDB" id="A0A2S7IIV8"/>
<feature type="transmembrane region" description="Helical" evidence="1">
    <location>
        <begin position="142"/>
        <end position="164"/>
    </location>
</feature>
<dbReference type="GO" id="GO:0016747">
    <property type="term" value="F:acyltransferase activity, transferring groups other than amino-acyl groups"/>
    <property type="evidence" value="ECO:0007669"/>
    <property type="project" value="InterPro"/>
</dbReference>
<organism evidence="3 4">
    <name type="scientific">Siphonobacter curvatus</name>
    <dbReference type="NCBI Taxonomy" id="2094562"/>
    <lineage>
        <taxon>Bacteria</taxon>
        <taxon>Pseudomonadati</taxon>
        <taxon>Bacteroidota</taxon>
        <taxon>Cytophagia</taxon>
        <taxon>Cytophagales</taxon>
        <taxon>Cytophagaceae</taxon>
        <taxon>Siphonobacter</taxon>
    </lineage>
</organism>
<feature type="transmembrane region" description="Helical" evidence="1">
    <location>
        <begin position="261"/>
        <end position="278"/>
    </location>
</feature>
<dbReference type="InterPro" id="IPR002656">
    <property type="entry name" value="Acyl_transf_3_dom"/>
</dbReference>
<dbReference type="RefSeq" id="WP_104714670.1">
    <property type="nucleotide sequence ID" value="NZ_PTRA01000003.1"/>
</dbReference>
<feature type="transmembrane region" description="Helical" evidence="1">
    <location>
        <begin position="203"/>
        <end position="223"/>
    </location>
</feature>
<protein>
    <submittedName>
        <fullName evidence="3">Acyltransferase</fullName>
    </submittedName>
</protein>
<keyword evidence="1" id="KW-1133">Transmembrane helix</keyword>
<dbReference type="Pfam" id="PF01757">
    <property type="entry name" value="Acyl_transf_3"/>
    <property type="match status" value="1"/>
</dbReference>
<keyword evidence="3" id="KW-0012">Acyltransferase</keyword>
<evidence type="ECO:0000256" key="1">
    <source>
        <dbReference type="SAM" id="Phobius"/>
    </source>
</evidence>
<dbReference type="OrthoDB" id="9796461at2"/>
<feature type="transmembrane region" description="Helical" evidence="1">
    <location>
        <begin position="80"/>
        <end position="97"/>
    </location>
</feature>
<dbReference type="InterPro" id="IPR050879">
    <property type="entry name" value="Acyltransferase_3"/>
</dbReference>
<dbReference type="Proteomes" id="UP000239590">
    <property type="component" value="Unassembled WGS sequence"/>
</dbReference>
<feature type="transmembrane region" description="Helical" evidence="1">
    <location>
        <begin position="43"/>
        <end position="60"/>
    </location>
</feature>
<feature type="transmembrane region" description="Helical" evidence="1">
    <location>
        <begin position="235"/>
        <end position="255"/>
    </location>
</feature>
<accession>A0A2S7IIV8</accession>
<keyword evidence="1" id="KW-0812">Transmembrane</keyword>
<gene>
    <name evidence="3" type="ORF">C5O19_17315</name>
</gene>
<dbReference type="PANTHER" id="PTHR23028:SF53">
    <property type="entry name" value="ACYL_TRANSF_3 DOMAIN-CONTAINING PROTEIN"/>
    <property type="match status" value="1"/>
</dbReference>
<feature type="transmembrane region" description="Helical" evidence="1">
    <location>
        <begin position="176"/>
        <end position="197"/>
    </location>
</feature>
<sequence>MKHRFDVLDIFRGIFASLVVLFHMALSSDTPLLNNQFIDHADVFVDFFFVLSGFVITYRYQAIATTQDFSLYFSKRILRIYPLHLFMLAIFLIMEVTKKYMTSYVHINQLDNENNNVVTFFTSLFLLNSVKLFGVKDLSWNIPSWSISAEMISYFFFGVCMLFIAQVKLTRWKKEVYALVVLLSIAILYAVTGAFRMNYGYDYGFLRGLIGFFTGAVCFCVFQQVYPRWHTGKESWFSVAEFLSVVLIFLAIYFGAYLKDIGVVYDLIFFIPILIFSFEKGFVSKFLKRIPFLHKVGLYSYSIYLTHPFTLSIFNILFIRILHFQKEDYSYLFILNYTFIFLFARWTYHHVEMKFKDYKWLDSLRGSPKRTLPDQH</sequence>
<evidence type="ECO:0000313" key="4">
    <source>
        <dbReference type="Proteomes" id="UP000239590"/>
    </source>
</evidence>
<dbReference type="EMBL" id="PTRA01000003">
    <property type="protein sequence ID" value="PQA56117.1"/>
    <property type="molecule type" value="Genomic_DNA"/>
</dbReference>
<feature type="transmembrane region" description="Helical" evidence="1">
    <location>
        <begin position="329"/>
        <end position="348"/>
    </location>
</feature>
<feature type="domain" description="Acyltransferase 3" evidence="2">
    <location>
        <begin position="8"/>
        <end position="343"/>
    </location>
</feature>
<reference evidence="4" key="1">
    <citation type="submission" date="2018-02" db="EMBL/GenBank/DDBJ databases">
        <title>Genome sequencing of Solimonas sp. HR-BB.</title>
        <authorList>
            <person name="Lee Y."/>
            <person name="Jeon C.O."/>
        </authorList>
    </citation>
    <scope>NUCLEOTIDE SEQUENCE [LARGE SCALE GENOMIC DNA]</scope>
    <source>
        <strain evidence="4">HR-U</strain>
    </source>
</reference>
<name>A0A2S7IIV8_9BACT</name>